<evidence type="ECO:0000313" key="3">
    <source>
        <dbReference type="Proteomes" id="UP000663879"/>
    </source>
</evidence>
<feature type="region of interest" description="Disordered" evidence="1">
    <location>
        <begin position="109"/>
        <end position="141"/>
    </location>
</feature>
<accession>A0A814HX20</accession>
<feature type="compositionally biased region" description="Basic and acidic residues" evidence="1">
    <location>
        <begin position="389"/>
        <end position="403"/>
    </location>
</feature>
<organism evidence="2 3">
    <name type="scientific">Brachionus calyciflorus</name>
    <dbReference type="NCBI Taxonomy" id="104777"/>
    <lineage>
        <taxon>Eukaryota</taxon>
        <taxon>Metazoa</taxon>
        <taxon>Spiralia</taxon>
        <taxon>Gnathifera</taxon>
        <taxon>Rotifera</taxon>
        <taxon>Eurotatoria</taxon>
        <taxon>Monogononta</taxon>
        <taxon>Pseudotrocha</taxon>
        <taxon>Ploima</taxon>
        <taxon>Brachionidae</taxon>
        <taxon>Brachionus</taxon>
    </lineage>
</organism>
<keyword evidence="3" id="KW-1185">Reference proteome</keyword>
<evidence type="ECO:0000313" key="2">
    <source>
        <dbReference type="EMBL" id="CAF1015765.1"/>
    </source>
</evidence>
<evidence type="ECO:0000256" key="1">
    <source>
        <dbReference type="SAM" id="MobiDB-lite"/>
    </source>
</evidence>
<protein>
    <submittedName>
        <fullName evidence="2">Uncharacterized protein</fullName>
    </submittedName>
</protein>
<comment type="caution">
    <text evidence="2">The sequence shown here is derived from an EMBL/GenBank/DDBJ whole genome shotgun (WGS) entry which is preliminary data.</text>
</comment>
<feature type="compositionally biased region" description="Polar residues" evidence="1">
    <location>
        <begin position="111"/>
        <end position="122"/>
    </location>
</feature>
<dbReference type="EMBL" id="CAJNOC010004275">
    <property type="protein sequence ID" value="CAF1015765.1"/>
    <property type="molecule type" value="Genomic_DNA"/>
</dbReference>
<proteinExistence type="predicted"/>
<dbReference type="Proteomes" id="UP000663879">
    <property type="component" value="Unassembled WGS sequence"/>
</dbReference>
<name>A0A814HX20_9BILA</name>
<dbReference type="AlphaFoldDB" id="A0A814HX20"/>
<feature type="region of interest" description="Disordered" evidence="1">
    <location>
        <begin position="377"/>
        <end position="403"/>
    </location>
</feature>
<sequence length="574" mass="67290">MVNLSSNLNQSVLMNNNKSKIPIRIYIPKQQTNASITTTTNNNSNINLKTNNKYNYNFKSNSTLNINMSKIPKLTKIMNDSKMETSSVLSTNTFNIGSTDKLLRERKYKRSQSFNTESSINQSSLSAKSTTTASSTSLHSYNSKRNSQDLIKFIRKKLKDTEKSHNFDELSQILCDESKISNNKRIITLEQLRIKYNSKSLPNSQLSHANKLINKFKTSNTPEQETRIKHKHRILEAYFHNLKHLDQYFKSAERELFDRVLQDSTNSTKIKKYQKILRETIEKFNLIINDKDCNNLSLLSPESYATSKQDYYKNGEFILRLIDDLIFKFRICLKLYDKINEINSNYKLPQIQNKITELQNSLENFNNESFIKETDCSSIMSDDDDNDGERDSKNSNKKEGSNPIEDYKQIKKRILLINEDLSDLNMYLDSLNLRAERCSKLEEQLKTDRDLIKKTEINLRKCESSDIKLKSHLEKQLEYLKYKFKVNLQDYNIEKLCAHEIYSAISDTEFKIYKLNSYLQDLNMNLVYCQSKMNLNKTKKYVCNLSDVSKMKNLYPRHLPPIQHTRDLSLQQFH</sequence>
<gene>
    <name evidence="2" type="ORF">OXX778_LOCUS17122</name>
</gene>
<reference evidence="2" key="1">
    <citation type="submission" date="2021-02" db="EMBL/GenBank/DDBJ databases">
        <authorList>
            <person name="Nowell W R."/>
        </authorList>
    </citation>
    <scope>NUCLEOTIDE SEQUENCE</scope>
    <source>
        <strain evidence="2">Ploen Becks lab</strain>
    </source>
</reference>
<dbReference type="OrthoDB" id="10465429at2759"/>
<feature type="compositionally biased region" description="Low complexity" evidence="1">
    <location>
        <begin position="123"/>
        <end position="140"/>
    </location>
</feature>